<organism evidence="2 3">
    <name type="scientific">Sphaceloma murrayae</name>
    <dbReference type="NCBI Taxonomy" id="2082308"/>
    <lineage>
        <taxon>Eukaryota</taxon>
        <taxon>Fungi</taxon>
        <taxon>Dikarya</taxon>
        <taxon>Ascomycota</taxon>
        <taxon>Pezizomycotina</taxon>
        <taxon>Dothideomycetes</taxon>
        <taxon>Dothideomycetidae</taxon>
        <taxon>Myriangiales</taxon>
        <taxon>Elsinoaceae</taxon>
        <taxon>Sphaceloma</taxon>
    </lineage>
</organism>
<dbReference type="InterPro" id="IPR005303">
    <property type="entry name" value="MOCOS_middle"/>
</dbReference>
<accession>A0A2K1R0G8</accession>
<dbReference type="SUPFAM" id="SSF50800">
    <property type="entry name" value="PK beta-barrel domain-like"/>
    <property type="match status" value="1"/>
</dbReference>
<dbReference type="InterPro" id="IPR011037">
    <property type="entry name" value="Pyrv_Knase-like_insert_dom_sf"/>
</dbReference>
<protein>
    <submittedName>
        <fullName evidence="2">mRNA cleavage and polyadenylation factor CLP1</fullName>
    </submittedName>
</protein>
<dbReference type="GO" id="GO:0003824">
    <property type="term" value="F:catalytic activity"/>
    <property type="evidence" value="ECO:0007669"/>
    <property type="project" value="InterPro"/>
</dbReference>
<sequence>MKIEKIYVYPVKALQPVELPAAEATRDGFTFDRRFMLVKILPDGLKNIHVAKFPESVLFYPTIRPTRDDTAVDELTITYKAPNSPETSLTFPLTPVTDGLDTVDVVMHKAPTRGYDMGPECNDWFSECYGFPVKLLYLGDNRRNILMSTKTSGGAKQTWSSWVSGVIAGGIKDEITFADCAPYLVVSRTSLHNVSSRLSGGLEMDVTKFRPNIVVEGASQAWEEDYWGKLALGGIRLDLVHNCVRCKSINIDYRTGKPGEDEHGEVLKKLQSDRRVDNGAKWSPVFGRYSCMSQDSEETVIKVGDEVQVLERNAQRTVFDWPGLG</sequence>
<keyword evidence="3" id="KW-1185">Reference proteome</keyword>
<name>A0A2K1R0G8_9PEZI</name>
<dbReference type="PANTHER" id="PTHR14237:SF34">
    <property type="entry name" value="MOSC DOMAIN PROTEIN (AFU_ORTHOLOGUE AFUA_2G07820)"/>
    <property type="match status" value="1"/>
</dbReference>
<evidence type="ECO:0000313" key="2">
    <source>
        <dbReference type="EMBL" id="PNS20673.1"/>
    </source>
</evidence>
<proteinExistence type="predicted"/>
<dbReference type="InterPro" id="IPR005302">
    <property type="entry name" value="MoCF_Sase_C"/>
</dbReference>
<dbReference type="PROSITE" id="PS51340">
    <property type="entry name" value="MOSC"/>
    <property type="match status" value="1"/>
</dbReference>
<dbReference type="Pfam" id="PF03473">
    <property type="entry name" value="MOSC"/>
    <property type="match status" value="1"/>
</dbReference>
<feature type="domain" description="MOSC" evidence="1">
    <location>
        <begin position="155"/>
        <end position="310"/>
    </location>
</feature>
<dbReference type="STRING" id="2082308.A0A2K1R0G8"/>
<dbReference type="OrthoDB" id="17255at2759"/>
<gene>
    <name evidence="2" type="ORF">CAC42_2918</name>
</gene>
<dbReference type="SUPFAM" id="SSF141673">
    <property type="entry name" value="MOSC N-terminal domain-like"/>
    <property type="match status" value="1"/>
</dbReference>
<dbReference type="GO" id="GO:0030170">
    <property type="term" value="F:pyridoxal phosphate binding"/>
    <property type="evidence" value="ECO:0007669"/>
    <property type="project" value="InterPro"/>
</dbReference>
<dbReference type="AlphaFoldDB" id="A0A2K1R0G8"/>
<dbReference type="PANTHER" id="PTHR14237">
    <property type="entry name" value="MOLYBDOPTERIN COFACTOR SULFURASE MOSC"/>
    <property type="match status" value="1"/>
</dbReference>
<evidence type="ECO:0000313" key="3">
    <source>
        <dbReference type="Proteomes" id="UP000243797"/>
    </source>
</evidence>
<dbReference type="GO" id="GO:0030151">
    <property type="term" value="F:molybdenum ion binding"/>
    <property type="evidence" value="ECO:0007669"/>
    <property type="project" value="InterPro"/>
</dbReference>
<dbReference type="InParanoid" id="A0A2K1R0G8"/>
<comment type="caution">
    <text evidence="2">The sequence shown here is derived from an EMBL/GenBank/DDBJ whole genome shotgun (WGS) entry which is preliminary data.</text>
</comment>
<reference evidence="2 3" key="1">
    <citation type="submission" date="2017-06" db="EMBL/GenBank/DDBJ databases">
        <title>Draft genome sequence of a variant of Elsinoe murrayae.</title>
        <authorList>
            <person name="Cheng Q."/>
        </authorList>
    </citation>
    <scope>NUCLEOTIDE SEQUENCE [LARGE SCALE GENOMIC DNA]</scope>
    <source>
        <strain evidence="2 3">CQ-2017a</strain>
    </source>
</reference>
<evidence type="ECO:0000259" key="1">
    <source>
        <dbReference type="PROSITE" id="PS51340"/>
    </source>
</evidence>
<dbReference type="Pfam" id="PF03476">
    <property type="entry name" value="MOSC_N"/>
    <property type="match status" value="1"/>
</dbReference>
<dbReference type="EMBL" id="NKHZ01000018">
    <property type="protein sequence ID" value="PNS20673.1"/>
    <property type="molecule type" value="Genomic_DNA"/>
</dbReference>
<dbReference type="Proteomes" id="UP000243797">
    <property type="component" value="Unassembled WGS sequence"/>
</dbReference>